<protein>
    <submittedName>
        <fullName evidence="1">Uncharacterized protein</fullName>
    </submittedName>
</protein>
<gene>
    <name evidence="1" type="ORF">C1O66_11060</name>
</gene>
<evidence type="ECO:0000313" key="1">
    <source>
        <dbReference type="EMBL" id="PND38008.1"/>
    </source>
</evidence>
<accession>A0A2N8KX13</accession>
<reference evidence="1 2" key="1">
    <citation type="submission" date="2018-01" db="EMBL/GenBank/DDBJ databases">
        <title>Draft genome sequence of Paucibacter aquatile CR182 isolated from freshwater of the Nakdong River.</title>
        <authorList>
            <person name="Choi A."/>
            <person name="Chung E.J."/>
        </authorList>
    </citation>
    <scope>NUCLEOTIDE SEQUENCE [LARGE SCALE GENOMIC DNA]</scope>
    <source>
        <strain evidence="1 2">CR182</strain>
    </source>
</reference>
<proteinExistence type="predicted"/>
<comment type="caution">
    <text evidence="1">The sequence shown here is derived from an EMBL/GenBank/DDBJ whole genome shotgun (WGS) entry which is preliminary data.</text>
</comment>
<dbReference type="RefSeq" id="WP_102767928.1">
    <property type="nucleotide sequence ID" value="NZ_CP124551.1"/>
</dbReference>
<name>A0A2N8KX13_9BURK</name>
<keyword evidence="2" id="KW-1185">Reference proteome</keyword>
<dbReference type="EMBL" id="POSP01000003">
    <property type="protein sequence ID" value="PND38008.1"/>
    <property type="molecule type" value="Genomic_DNA"/>
</dbReference>
<organism evidence="1 2">
    <name type="scientific">Kinneretia aquatilis</name>
    <dbReference type="NCBI Taxonomy" id="2070761"/>
    <lineage>
        <taxon>Bacteria</taxon>
        <taxon>Pseudomonadati</taxon>
        <taxon>Pseudomonadota</taxon>
        <taxon>Betaproteobacteria</taxon>
        <taxon>Burkholderiales</taxon>
        <taxon>Sphaerotilaceae</taxon>
        <taxon>Roseateles</taxon>
    </lineage>
</organism>
<dbReference type="Proteomes" id="UP000235916">
    <property type="component" value="Unassembled WGS sequence"/>
</dbReference>
<dbReference type="AlphaFoldDB" id="A0A2N8KX13"/>
<evidence type="ECO:0000313" key="2">
    <source>
        <dbReference type="Proteomes" id="UP000235916"/>
    </source>
</evidence>
<sequence>MTGLTRSPKLLKGGIILIDPSSGAVQRVIALQYNPDLLTRSLTPQGAGSSTALSQPLRLKGPPIETLKLDADIDATDQLAAPDQHAAVVEVGLHAQLAALEVMVYPDSGTLIRNNALASVGTLEIAPVEAPLPLFVWSKERVVPVRITDFSIVEEAFDAQLNPIRARVSLGMRVLNINDLGFGSKAGHLYMVYHQGRERLARKASSASLASLGLNALF</sequence>
<dbReference type="OrthoDB" id="661223at2"/>